<comment type="caution">
    <text evidence="2">The sequence shown here is derived from an EMBL/GenBank/DDBJ whole genome shotgun (WGS) entry which is preliminary data.</text>
</comment>
<reference evidence="2 3" key="1">
    <citation type="submission" date="2019-05" db="EMBL/GenBank/DDBJ databases">
        <title>Emergence of the Ug99 lineage of the wheat stem rust pathogen through somatic hybridization.</title>
        <authorList>
            <person name="Li F."/>
            <person name="Upadhyaya N.M."/>
            <person name="Sperschneider J."/>
            <person name="Matny O."/>
            <person name="Nguyen-Phuc H."/>
            <person name="Mago R."/>
            <person name="Raley C."/>
            <person name="Miller M.E."/>
            <person name="Silverstein K.A.T."/>
            <person name="Henningsen E."/>
            <person name="Hirsch C.D."/>
            <person name="Visser B."/>
            <person name="Pretorius Z.A."/>
            <person name="Steffenson B.J."/>
            <person name="Schwessinger B."/>
            <person name="Dodds P.N."/>
            <person name="Figueroa M."/>
        </authorList>
    </citation>
    <scope>NUCLEOTIDE SEQUENCE [LARGE SCALE GENOMIC DNA]</scope>
    <source>
        <strain evidence="2 3">Ug99</strain>
    </source>
</reference>
<evidence type="ECO:0000313" key="2">
    <source>
        <dbReference type="EMBL" id="KAA1065183.1"/>
    </source>
</evidence>
<proteinExistence type="predicted"/>
<protein>
    <recommendedName>
        <fullName evidence="4">Hydrophobin</fullName>
    </recommendedName>
</protein>
<feature type="signal peptide" evidence="1">
    <location>
        <begin position="1"/>
        <end position="23"/>
    </location>
</feature>
<organism evidence="2 3">
    <name type="scientific">Puccinia graminis f. sp. tritici</name>
    <dbReference type="NCBI Taxonomy" id="56615"/>
    <lineage>
        <taxon>Eukaryota</taxon>
        <taxon>Fungi</taxon>
        <taxon>Dikarya</taxon>
        <taxon>Basidiomycota</taxon>
        <taxon>Pucciniomycotina</taxon>
        <taxon>Pucciniomycetes</taxon>
        <taxon>Pucciniales</taxon>
        <taxon>Pucciniaceae</taxon>
        <taxon>Puccinia</taxon>
    </lineage>
</organism>
<evidence type="ECO:0000313" key="3">
    <source>
        <dbReference type="Proteomes" id="UP000325313"/>
    </source>
</evidence>
<accession>A0A5B0LMK0</accession>
<gene>
    <name evidence="2" type="ORF">PGTUg99_018459</name>
</gene>
<keyword evidence="1" id="KW-0732">Signal</keyword>
<evidence type="ECO:0008006" key="4">
    <source>
        <dbReference type="Google" id="ProtNLM"/>
    </source>
</evidence>
<sequence length="116" mass="12950">MQFLGISKGPLVVSMYLIVACTANTPYFECSTYPYCVNKDISVSPMKYTFALAIQTLISDSTWSCHGVNLPGRDIANVCCVHPTGLNNARKNKQPLILDSNQFYNKFQCTEVEGHY</sequence>
<name>A0A5B0LMK0_PUCGR</name>
<dbReference type="EMBL" id="VDEP01000512">
    <property type="protein sequence ID" value="KAA1065183.1"/>
    <property type="molecule type" value="Genomic_DNA"/>
</dbReference>
<feature type="chain" id="PRO_5023005823" description="Hydrophobin" evidence="1">
    <location>
        <begin position="24"/>
        <end position="116"/>
    </location>
</feature>
<dbReference type="Proteomes" id="UP000325313">
    <property type="component" value="Unassembled WGS sequence"/>
</dbReference>
<evidence type="ECO:0000256" key="1">
    <source>
        <dbReference type="SAM" id="SignalP"/>
    </source>
</evidence>
<dbReference type="AlphaFoldDB" id="A0A5B0LMK0"/>